<evidence type="ECO:0000313" key="3">
    <source>
        <dbReference type="Proteomes" id="UP000294545"/>
    </source>
</evidence>
<dbReference type="PANTHER" id="PTHR47618">
    <property type="entry name" value="BIFUNCTIONAL OLIGORIBONUCLEASE AND PAP PHOSPHATASE NRNA"/>
    <property type="match status" value="1"/>
</dbReference>
<dbReference type="OrthoDB" id="5896813at2"/>
<dbReference type="EMBL" id="SMGQ01000011">
    <property type="protein sequence ID" value="TCK98575.1"/>
    <property type="molecule type" value="Genomic_DNA"/>
</dbReference>
<evidence type="ECO:0000313" key="2">
    <source>
        <dbReference type="EMBL" id="TCK98575.1"/>
    </source>
</evidence>
<sequence>MLKLSSLLNYDEIYIQCHDNPDADSIASGFALYEYFRFYNKKVKLIYSGQFKITKPNLLEMISVLHIPIEYVGNLKTSGLLITVDCQYGGGNVKKLNSDHIAIIDHHQVEVRDISLTEIRPYLGSCSTLVWQLLREEDFDMSIYPNVSTALYYGLYSDTNNLSEISHPLDRDMRDHLYYDYNFIKKLTYSNLTLNDLEIAGIALIKSFHNPNNNFAIFKAHPCDPNILGFISDLALQVNTIDLCLVYNETLNGFKFSVRSCTNEIMAKEVAIFLTNEIGSGGGHLEKAGGFINHKQFASKYTALNIDTYFLNRIKDYFDLFEIIYGDTSCIDINTMDLYKKHKIPLGYIPTTKIAQEGTPIIIRTLEEDINISTSKDIYLLIDLKGNIHPINITNFDENYMPINQTYSLDVEYFPSVKIIHTNVIINLKKYAVSCIPKKNIFVYGKALTSNTKLFINNNDYKYITGKPGDYLVINKENENRTCSVLPSRDYTTHPNILLNNTDSLSNITIIEKEIFESTHTLISSLMC</sequence>
<proteinExistence type="predicted"/>
<dbReference type="GO" id="GO:0016787">
    <property type="term" value="F:hydrolase activity"/>
    <property type="evidence" value="ECO:0007669"/>
    <property type="project" value="UniProtKB-KW"/>
</dbReference>
<name>A0A4R1MZG5_9FIRM</name>
<dbReference type="InterPro" id="IPR001667">
    <property type="entry name" value="DDH_dom"/>
</dbReference>
<keyword evidence="2" id="KW-0378">Hydrolase</keyword>
<dbReference type="Pfam" id="PF01368">
    <property type="entry name" value="DHH"/>
    <property type="match status" value="1"/>
</dbReference>
<evidence type="ECO:0000259" key="1">
    <source>
        <dbReference type="Pfam" id="PF01368"/>
    </source>
</evidence>
<feature type="domain" description="DDH" evidence="1">
    <location>
        <begin position="13"/>
        <end position="154"/>
    </location>
</feature>
<dbReference type="Gene3D" id="3.90.1640.10">
    <property type="entry name" value="inorganic pyrophosphatase (n-terminal core)"/>
    <property type="match status" value="1"/>
</dbReference>
<dbReference type="SUPFAM" id="SSF64182">
    <property type="entry name" value="DHH phosphoesterases"/>
    <property type="match status" value="1"/>
</dbReference>
<dbReference type="RefSeq" id="WP_132281417.1">
    <property type="nucleotide sequence ID" value="NZ_SMGQ01000011.1"/>
</dbReference>
<dbReference type="Proteomes" id="UP000294545">
    <property type="component" value="Unassembled WGS sequence"/>
</dbReference>
<comment type="caution">
    <text evidence="2">The sequence shown here is derived from an EMBL/GenBank/DDBJ whole genome shotgun (WGS) entry which is preliminary data.</text>
</comment>
<gene>
    <name evidence="2" type="ORF">EDC19_1006</name>
</gene>
<dbReference type="PANTHER" id="PTHR47618:SF2">
    <property type="entry name" value="CYCLIC-DI-AMP PHOSPHODIESTERASE GDPP"/>
    <property type="match status" value="1"/>
</dbReference>
<dbReference type="InterPro" id="IPR038763">
    <property type="entry name" value="DHH_sf"/>
</dbReference>
<dbReference type="InterPro" id="IPR051319">
    <property type="entry name" value="Oligoribo/pAp-PDE_c-di-AMP_PDE"/>
</dbReference>
<organism evidence="2 3">
    <name type="scientific">Natranaerovirga hydrolytica</name>
    <dbReference type="NCBI Taxonomy" id="680378"/>
    <lineage>
        <taxon>Bacteria</taxon>
        <taxon>Bacillati</taxon>
        <taxon>Bacillota</taxon>
        <taxon>Clostridia</taxon>
        <taxon>Lachnospirales</taxon>
        <taxon>Natranaerovirgaceae</taxon>
        <taxon>Natranaerovirga</taxon>
    </lineage>
</organism>
<keyword evidence="3" id="KW-1185">Reference proteome</keyword>
<accession>A0A4R1MZG5</accession>
<dbReference type="AlphaFoldDB" id="A0A4R1MZG5"/>
<protein>
    <submittedName>
        <fullName evidence="2">NanoRNase/pAp phosphatase (C-di-AMP/oligoRNAs hydrolase)</fullName>
    </submittedName>
</protein>
<reference evidence="2 3" key="1">
    <citation type="submission" date="2019-03" db="EMBL/GenBank/DDBJ databases">
        <title>Genomic Encyclopedia of Type Strains, Phase IV (KMG-IV): sequencing the most valuable type-strain genomes for metagenomic binning, comparative biology and taxonomic classification.</title>
        <authorList>
            <person name="Goeker M."/>
        </authorList>
    </citation>
    <scope>NUCLEOTIDE SEQUENCE [LARGE SCALE GENOMIC DNA]</scope>
    <source>
        <strain evidence="2 3">DSM 24176</strain>
    </source>
</reference>